<dbReference type="RefSeq" id="WP_235203608.1">
    <property type="nucleotide sequence ID" value="NZ_CP066776.1"/>
</dbReference>
<dbReference type="Proteomes" id="UP000475117">
    <property type="component" value="Chromosome"/>
</dbReference>
<evidence type="ECO:0000313" key="1">
    <source>
        <dbReference type="EMBL" id="QQL46055.1"/>
    </source>
</evidence>
<gene>
    <name evidence="1" type="ORF">G3M56_005595</name>
</gene>
<dbReference type="SUPFAM" id="SSF74853">
    <property type="entry name" value="Lamin A/C globular tail domain"/>
    <property type="match status" value="1"/>
</dbReference>
<dbReference type="Pfam" id="PF00932">
    <property type="entry name" value="LTD"/>
    <property type="match status" value="1"/>
</dbReference>
<dbReference type="Pfam" id="PF08757">
    <property type="entry name" value="CotH"/>
    <property type="match status" value="1"/>
</dbReference>
<dbReference type="InterPro" id="IPR014867">
    <property type="entry name" value="Spore_coat_CotH_CotH2/3/7"/>
</dbReference>
<dbReference type="Gene3D" id="2.60.120.260">
    <property type="entry name" value="Galactose-binding domain-like"/>
    <property type="match status" value="1"/>
</dbReference>
<dbReference type="InterPro" id="IPR008979">
    <property type="entry name" value="Galactose-bd-like_sf"/>
</dbReference>
<dbReference type="PROSITE" id="PS51841">
    <property type="entry name" value="LTD"/>
    <property type="match status" value="1"/>
</dbReference>
<dbReference type="Gene3D" id="2.60.40.10">
    <property type="entry name" value="Immunoglobulins"/>
    <property type="match status" value="1"/>
</dbReference>
<reference evidence="1 2" key="1">
    <citation type="submission" date="2020-12" db="EMBL/GenBank/DDBJ databases">
        <title>Sulforoseuscoccus oceanibium gen. nov., sp. nov., a representative of the phylum Verrucomicrobia with special cytoplasmic membrane, and proposal of Sulforoseuscoccusaceae fam. nov.</title>
        <authorList>
            <person name="Xi F."/>
        </authorList>
    </citation>
    <scope>NUCLEOTIDE SEQUENCE [LARGE SCALE GENOMIC DNA]</scope>
    <source>
        <strain evidence="1 2">T37</strain>
    </source>
</reference>
<protein>
    <submittedName>
        <fullName evidence="1">Lamin tail domain-containing protein</fullName>
    </submittedName>
</protein>
<dbReference type="InterPro" id="IPR001322">
    <property type="entry name" value="Lamin_tail_dom"/>
</dbReference>
<keyword evidence="2" id="KW-1185">Reference proteome</keyword>
<sequence>MNTRFSLSWSKSLLGRSFSYINTAVLCWCVAGGAAWGAGSVVVNEFHYNSKDNSSLEEFVELYNPGDAAYDLSGHRLDDAVFYEFPEGTVLPAGGYLVVAQQPQVLEAKYGITGVLGPWSGKLSSGGEEIEVRNALDTKVDSVKYRAGFPWPTMADGAGPSAELIHPLLDNGLGSSWRSSVPGEEVAYLPGMASGWRYFRGIDQAPSAGSQWRDPLFDDSSWEIGQAGFGYGYDTGNNTSLEDMYQSYTSVYLRRSFTIDGGSVPTSMKLRMRVDDGCVVWINGQEVARFHVPDGELGYDSAAINHEREEEEITLLGTDSYLVAGTNVVAVHALNTRVGSSDMAFDMSLSSTGAEEFPASPGAANRTSIALADAPPSVTSVSHAPASPTTGEPVEIAAAISDEDGMGAVRLEWQQVDPGSYIRLTDAAYETSWQSVPMTDGGDGVYRASLPGELQTHRRLMRYRIVATDALGNEQRFPYEDDEQPNFAYFVYDGVPEWTGALRPTAYAGADATEAVTYGVDVMASMPAIHLIADSGDVTNSQYNASFHKVRFRGTLIQKGVVYDHVEFRNRGQASTYVSGKNKWKIYFNRARDYQAYDNYGRPYRETWNELPINANASPWAAINRGSAGVEETSSHRLYALGGMAALNTQYFQFRVIDDVSEQGADQYSGDLWGLYMGFEPTEGNFIDEHDLQDGNLYSIEGNEGDKERQGPPPATADDSDWVAFRDGLAQSGQTEQWYRDHVDLDILYTFLAINRLIGNVDVRPGDNYRFYHRPSDGRWVIIAYDLDMMYIPAHHWGGTMDGVVVAGAPNVFRAIMRHPEIAREYRNRCREILSLVGSDSGAAGGQIGQLIAEYASFVNPVGQEKTWADIDAAMWNLHPRTEGNGANSGQSSHKGNFYRAVYHDSRGGLGGTLSSAWTRTLVDADSDGFSDHEGMMRYFVEYSTNAWDGGFWSRLAVNGVDPDPDRQLGYGYQYLQFEANYGGWGDANNNPGEEALHDDFPQKPTISALNPSFPVDDLAFRCSAFADPDGAQTHAATQWRIAQISAPGVPGFVAGEPWKYELDATWTSPEIAAGTSEFKFPLGLASAGNRYRVRVRHQDNSGNWSYWSEPITFDAVAAAPYTLLHYWNFNNSDEAPAFSMLGGSESAAGAVVYDDGGDFAALNARNGDSAGMHQRVNSPLTPGTELRFDLPTRGFGDVLIQYEARRSGSGAGIQLVDYTVDGGESWQRHSEVSVADIDGEAVPVIPLDFSRTPGAVDNPRFGIRITFLQGSGGTAGNNRFDNLTVEGRPVVPDFEAWRSRQFSVDELEDESISGGDADPTGAGMTNLMRHAAGLGRDDAVTDDNGYSLIQRIDPDDAPVYRFRYNPAATDLRWKVEAGAVPGSWTHVLFDSELTPAPTMKDGWVEIVLPDSLDGGSVRDPRMFVRLQILSTP</sequence>
<evidence type="ECO:0000313" key="2">
    <source>
        <dbReference type="Proteomes" id="UP000475117"/>
    </source>
</evidence>
<dbReference type="Gene3D" id="2.60.40.1260">
    <property type="entry name" value="Lamin Tail domain"/>
    <property type="match status" value="1"/>
</dbReference>
<accession>A0A6B3L2I8</accession>
<name>A0A6B3L2I8_9BACT</name>
<organism evidence="1 2">
    <name type="scientific">Sulfuriroseicoccus oceanibius</name>
    <dbReference type="NCBI Taxonomy" id="2707525"/>
    <lineage>
        <taxon>Bacteria</taxon>
        <taxon>Pseudomonadati</taxon>
        <taxon>Verrucomicrobiota</taxon>
        <taxon>Verrucomicrobiia</taxon>
        <taxon>Verrucomicrobiales</taxon>
        <taxon>Verrucomicrobiaceae</taxon>
        <taxon>Sulfuriroseicoccus</taxon>
    </lineage>
</organism>
<dbReference type="InterPro" id="IPR013783">
    <property type="entry name" value="Ig-like_fold"/>
</dbReference>
<dbReference type="InterPro" id="IPR036415">
    <property type="entry name" value="Lamin_tail_dom_sf"/>
</dbReference>
<dbReference type="EMBL" id="CP066776">
    <property type="protein sequence ID" value="QQL46055.1"/>
    <property type="molecule type" value="Genomic_DNA"/>
</dbReference>
<dbReference type="KEGG" id="soa:G3M56_005595"/>
<dbReference type="SUPFAM" id="SSF49785">
    <property type="entry name" value="Galactose-binding domain-like"/>
    <property type="match status" value="1"/>
</dbReference>
<proteinExistence type="predicted"/>